<protein>
    <submittedName>
        <fullName evidence="2">Uncharacterized protein</fullName>
    </submittedName>
</protein>
<dbReference type="InterPro" id="IPR039326">
    <property type="entry name" value="Patronus"/>
</dbReference>
<dbReference type="Gramene" id="Manes.06G151500.5.v8.1">
    <property type="protein sequence ID" value="Manes.06G151500.5.v8.1.CDS"/>
    <property type="gene ID" value="Manes.06G151500.v8.1"/>
</dbReference>
<keyword evidence="3" id="KW-1185">Reference proteome</keyword>
<dbReference type="Gramene" id="Manes.06G151500.6.v8.1">
    <property type="protein sequence ID" value="Manes.06G151500.6.v8.1.CDS"/>
    <property type="gene ID" value="Manes.06G151500.v8.1"/>
</dbReference>
<evidence type="ECO:0000313" key="2">
    <source>
        <dbReference type="EMBL" id="OAY48342.1"/>
    </source>
</evidence>
<dbReference type="GO" id="GO:0007346">
    <property type="term" value="P:regulation of mitotic cell cycle"/>
    <property type="evidence" value="ECO:0007669"/>
    <property type="project" value="InterPro"/>
</dbReference>
<dbReference type="EMBL" id="CM004392">
    <property type="protein sequence ID" value="OAY48341.1"/>
    <property type="molecule type" value="Genomic_DNA"/>
</dbReference>
<dbReference type="OrthoDB" id="1902316at2759"/>
<accession>A0A251KQT9</accession>
<dbReference type="Gramene" id="Manes.06G151500.3.v8.1">
    <property type="protein sequence ID" value="Manes.06G151500.3.v8.1.CDS"/>
    <property type="gene ID" value="Manes.06G151500.v8.1"/>
</dbReference>
<evidence type="ECO:0000256" key="1">
    <source>
        <dbReference type="SAM" id="MobiDB-lite"/>
    </source>
</evidence>
<feature type="region of interest" description="Disordered" evidence="1">
    <location>
        <begin position="88"/>
        <end position="116"/>
    </location>
</feature>
<dbReference type="PANTHER" id="PTHR35125:SF2">
    <property type="entry name" value="PROTEIN PATRONUS 2-LIKE"/>
    <property type="match status" value="1"/>
</dbReference>
<proteinExistence type="predicted"/>
<sequence length="239" mass="26522">MASRVGGVVQDQNINVHYNEASVGWKTNVSKVLPRKGVLGGRTPLGDLSNSLKPSLNQASKKHTTSISSLAEKETGSSLNALDVTKKKSMKVQTSGRKALSDISNSGKPNLNEGSKKKCNTKLSVVAEESIDANAIADERFLHNHQECIKAQSRPMDLDQFLQTIGLDNVFPKLPANRMSIKAPSPPRHLELEEMTDQLFEDQSWKRKQSRKHDSPPATPRSPKHYMHLDYNFKLLESP</sequence>
<reference evidence="2 3" key="1">
    <citation type="submission" date="2016-02" db="EMBL/GenBank/DDBJ databases">
        <title>WGS assembly of Manihot esculenta.</title>
        <authorList>
            <person name="Bredeson J.V."/>
            <person name="Prochnik S.E."/>
            <person name="Lyons J.B."/>
            <person name="Schmutz J."/>
            <person name="Grimwood J."/>
            <person name="Vrebalov J."/>
            <person name="Bart R.S."/>
            <person name="Amuge T."/>
            <person name="Ferguson M.E."/>
            <person name="Green R."/>
            <person name="Putnam N."/>
            <person name="Stites J."/>
            <person name="Rounsley S."/>
            <person name="Rokhsar D.S."/>
        </authorList>
    </citation>
    <scope>NUCLEOTIDE SEQUENCE [LARGE SCALE GENOMIC DNA]</scope>
    <source>
        <strain evidence="3">cv. AM560-2</strain>
        <tissue evidence="2">Leaf</tissue>
    </source>
</reference>
<dbReference type="AlphaFoldDB" id="A0A251KQT9"/>
<dbReference type="EMBL" id="CM004392">
    <property type="protein sequence ID" value="OAY48342.1"/>
    <property type="molecule type" value="Genomic_DNA"/>
</dbReference>
<feature type="compositionally biased region" description="Polar residues" evidence="1">
    <location>
        <begin position="91"/>
        <end position="113"/>
    </location>
</feature>
<evidence type="ECO:0000313" key="3">
    <source>
        <dbReference type="Proteomes" id="UP000091857"/>
    </source>
</evidence>
<dbReference type="OMA" id="EMVHDAS"/>
<dbReference type="Gramene" id="Manes.06G151500.4.v8.1">
    <property type="protein sequence ID" value="Manes.06G151500.4.v8.1.CDS"/>
    <property type="gene ID" value="Manes.06G151500.v8.1"/>
</dbReference>
<feature type="region of interest" description="Disordered" evidence="1">
    <location>
        <begin position="38"/>
        <end position="72"/>
    </location>
</feature>
<dbReference type="Proteomes" id="UP000091857">
    <property type="component" value="Chromosome 6"/>
</dbReference>
<gene>
    <name evidence="2" type="ORF">MANES_06G151500</name>
</gene>
<name>A0A251KQT9_MANES</name>
<feature type="region of interest" description="Disordered" evidence="1">
    <location>
        <begin position="199"/>
        <end position="225"/>
    </location>
</feature>
<dbReference type="PANTHER" id="PTHR35125">
    <property type="entry name" value="NEURON NAVIGATOR 1-LIKE-RELATED"/>
    <property type="match status" value="1"/>
</dbReference>
<feature type="compositionally biased region" description="Polar residues" evidence="1">
    <location>
        <begin position="48"/>
        <end position="69"/>
    </location>
</feature>
<organism evidence="2 3">
    <name type="scientific">Manihot esculenta</name>
    <name type="common">Cassava</name>
    <name type="synonym">Jatropha manihot</name>
    <dbReference type="NCBI Taxonomy" id="3983"/>
    <lineage>
        <taxon>Eukaryota</taxon>
        <taxon>Viridiplantae</taxon>
        <taxon>Streptophyta</taxon>
        <taxon>Embryophyta</taxon>
        <taxon>Tracheophyta</taxon>
        <taxon>Spermatophyta</taxon>
        <taxon>Magnoliopsida</taxon>
        <taxon>eudicotyledons</taxon>
        <taxon>Gunneridae</taxon>
        <taxon>Pentapetalae</taxon>
        <taxon>rosids</taxon>
        <taxon>fabids</taxon>
        <taxon>Malpighiales</taxon>
        <taxon>Euphorbiaceae</taxon>
        <taxon>Crotonoideae</taxon>
        <taxon>Manihoteae</taxon>
        <taxon>Manihot</taxon>
    </lineage>
</organism>